<dbReference type="InterPro" id="IPR007110">
    <property type="entry name" value="Ig-like_dom"/>
</dbReference>
<dbReference type="PROSITE" id="PS50835">
    <property type="entry name" value="IG_LIKE"/>
    <property type="match status" value="1"/>
</dbReference>
<gene>
    <name evidence="4" type="ORF">FHS57_006185</name>
</gene>
<dbReference type="InterPro" id="IPR013783">
    <property type="entry name" value="Ig-like_fold"/>
</dbReference>
<evidence type="ECO:0000259" key="3">
    <source>
        <dbReference type="PROSITE" id="PS50835"/>
    </source>
</evidence>
<dbReference type="RefSeq" id="WP_183980333.1">
    <property type="nucleotide sequence ID" value="NZ_JACIBY010000027.1"/>
</dbReference>
<dbReference type="Gene3D" id="2.60.40.10">
    <property type="entry name" value="Immunoglobulins"/>
    <property type="match status" value="2"/>
</dbReference>
<dbReference type="SMART" id="SM00409">
    <property type="entry name" value="IG"/>
    <property type="match status" value="2"/>
</dbReference>
<evidence type="ECO:0000313" key="4">
    <source>
        <dbReference type="EMBL" id="MBB3842154.1"/>
    </source>
</evidence>
<dbReference type="InterPro" id="IPR036179">
    <property type="entry name" value="Ig-like_dom_sf"/>
</dbReference>
<comment type="caution">
    <text evidence="4">The sequence shown here is derived from an EMBL/GenBank/DDBJ whole genome shotgun (WGS) entry which is preliminary data.</text>
</comment>
<protein>
    <recommendedName>
        <fullName evidence="3">Ig-like domain-containing protein</fullName>
    </recommendedName>
</protein>
<dbReference type="InterPro" id="IPR026444">
    <property type="entry name" value="Secre_tail"/>
</dbReference>
<dbReference type="NCBIfam" id="TIGR04183">
    <property type="entry name" value="Por_Secre_tail"/>
    <property type="match status" value="1"/>
</dbReference>
<evidence type="ECO:0000256" key="2">
    <source>
        <dbReference type="SAM" id="SignalP"/>
    </source>
</evidence>
<feature type="signal peptide" evidence="2">
    <location>
        <begin position="1"/>
        <end position="19"/>
    </location>
</feature>
<feature type="chain" id="PRO_5030999931" description="Ig-like domain-containing protein" evidence="2">
    <location>
        <begin position="20"/>
        <end position="3093"/>
    </location>
</feature>
<feature type="region of interest" description="Disordered" evidence="1">
    <location>
        <begin position="2976"/>
        <end position="3009"/>
    </location>
</feature>
<proteinExistence type="predicted"/>
<keyword evidence="2" id="KW-0732">Signal</keyword>
<evidence type="ECO:0000256" key="1">
    <source>
        <dbReference type="SAM" id="MobiDB-lite"/>
    </source>
</evidence>
<dbReference type="EMBL" id="JACIBY010000027">
    <property type="protein sequence ID" value="MBB3842154.1"/>
    <property type="molecule type" value="Genomic_DNA"/>
</dbReference>
<reference evidence="4 5" key="1">
    <citation type="submission" date="2020-08" db="EMBL/GenBank/DDBJ databases">
        <title>Genomic Encyclopedia of Type Strains, Phase IV (KMG-IV): sequencing the most valuable type-strain genomes for metagenomic binning, comparative biology and taxonomic classification.</title>
        <authorList>
            <person name="Goeker M."/>
        </authorList>
    </citation>
    <scope>NUCLEOTIDE SEQUENCE [LARGE SCALE GENOMIC DNA]</scope>
    <source>
        <strain evidence="4 5">DSM 17976</strain>
    </source>
</reference>
<dbReference type="Proteomes" id="UP000541352">
    <property type="component" value="Unassembled WGS sequence"/>
</dbReference>
<feature type="domain" description="Ig-like" evidence="3">
    <location>
        <begin position="335"/>
        <end position="437"/>
    </location>
</feature>
<accession>A0A7W5ZS72</accession>
<dbReference type="InterPro" id="IPR003599">
    <property type="entry name" value="Ig_sub"/>
</dbReference>
<evidence type="ECO:0000313" key="5">
    <source>
        <dbReference type="Proteomes" id="UP000541352"/>
    </source>
</evidence>
<name>A0A7W5ZS72_9BACT</name>
<dbReference type="Pfam" id="PF18962">
    <property type="entry name" value="Por_Secre_tail"/>
    <property type="match status" value="1"/>
</dbReference>
<organism evidence="4 5">
    <name type="scientific">Runella defluvii</name>
    <dbReference type="NCBI Taxonomy" id="370973"/>
    <lineage>
        <taxon>Bacteria</taxon>
        <taxon>Pseudomonadati</taxon>
        <taxon>Bacteroidota</taxon>
        <taxon>Cytophagia</taxon>
        <taxon>Cytophagales</taxon>
        <taxon>Spirosomataceae</taxon>
        <taxon>Runella</taxon>
    </lineage>
</organism>
<keyword evidence="5" id="KW-1185">Reference proteome</keyword>
<dbReference type="SUPFAM" id="SSF48726">
    <property type="entry name" value="Immunoglobulin"/>
    <property type="match status" value="2"/>
</dbReference>
<sequence>MKQLVHFIWLILLSQQAFSQTITWTGATDTDWATGTNWSTNVAPTNANKVNIPGSLVRYPVLNTNASIQNLVVEAGATLTVNASKELTINGSGNDASLSVNGTVENNGKITVNQVTSTTADAIQLGGNGQFTNNAGATLTGATIGFYGIRVVGSAVLLNQVGGTLSFAGFSGSMFLSGSTSPEMVQNHGKMTLGGQMEKYAGLFHNYPCGVVKLLAGEVYNNGGQILNEGFFSAASNLNGNSTESDFINNGIVYVGGTTSYTNNAIRIFNNATSTSIFEFAAANNLTVEGIYKDEAATASAGGFNQGTNTFTHFGLSAGSQTLYANITRSGGTCPQIVPFTFVVATASTFTTQPASQIVCAGSSASFTVAIANATGYQWQLNTGGSWNNVPATSPYTNGTTATLNISNATGLNGYQYRCVATGSGGATVTSNAATLTIGAGGGSNPTGTLTWTGGVDTDWNTACNWSPNSVPTATNDVVIPNTTNKPTISTAAVAQSVEVQTDAVLTIAATNSLTINGSKFIAGSRSGLFNAGTVHNNGQLILGNTGSVGQNALWNRGTFNNNISAEIKISNATSASMLNETGNFTNASTITINGGFVGLWNRNHAVFNNTSGEIKIDNTSENGISNITESTFNNAAKITIGAVISVGKNGINNFASFSNTTGGEITINAINASIYNDNVALFTNAAKITIGTTATAANTGIWNRGLFNNNTGGEIKIDNTTEVGLRNLEGTFTNVAKITIGATASVGGTGIFNYAVFNNNTGGEIRIDNATGQGVENESGTFTNAAKITIGFTSSTGQYGIHNRDNGTFNNNSGSEITIDRSTVAGLMNIRTSTFINTAKITIGATASVGGYGLANAFTGSFTNNPGGIITLDNSSTSGITTSAGSTLTNAATIIVGATASTGTYGLGNDGAVNNTACGKLIVASGILQNNASRTITNAGLVQVAGTLDNNGTFTNDGVLKYGSLTGTVTNATNASLIVNNTPTPIFTYGGTYDGVINGIYTDAAATLPAGTFTAPNTFTPSGLLAGSQTLYAKITPQGGGCVYVVPFTFVIAQGDYTWTGAVSKDWNTPGNWLVGGSVPAVAPTFGSQTGNRTLIPVVANGNYPEVTAASGARSVTIAANASLTIKSTGNLQIVGSDTDGVTSAGTFTNNGTVLIDSSYNDGFVNQTGASLINTNALTVRMGTGNRLENYGSVNNSGTFTVGGGLATAILNHPAATLTNTSTFAVSGGLTGGIHNQGTIDNSGQFTVSGGVSGTLFINQETVTNRSGATMTIGKHDSWIFDNQKLVENEGNLNISEGKGTGAINRQGATIRNKAGGTLYMTGTLKTAFRNGGLLENYHLVDFNGTPDTCFYNLPTGEIKNEATFRVSGTNRGIINLGKFTHGSAAILDTYSIGGIGFKNGGTFLSATGCVINSVSMNDLLLNLPNALFENKCATTFGSSRNAIVNQGRYTHTAGSFTGGSLNIILENSDYAEINVPFTSTGSMGKFFVNSDTLILGPQTTVTTSPNPFSTHSIPLTNTSTGYVHSQADFTIRSATTLIDNAGKMVLGSQSTLIGTDMGTPIVNTGNLTNEGTANFNRFGGYGIDNSGTFTNKGRFETGNSDKSIHNNGGTIENSGVMEIDSVFRDAVLQEGIGSSFTNTATGQINVDFVFGNGINNTAGTFTNNGTLLIAQTDTVALSGVNNAGMFQNNKLMRIGGVGKIKQHGLYNTGTFTNSTNSQVFLQSAEGSGITNQGGTITNQNCAYIESTPAILNAAGSFSNAGIIKKRKDNIVAVSTISANSGKIINEDTDAFNVTGSNSGATISITSSNASMSLCANTRTLTATPSGGTFSVTGPGSLAGNVLTATGVGTIVVSYAYNNDPSCPYFANQTIEVISTATPTGILTWTGAVSTDWNTACNWLPASVPTATNDVVIPNTTNKPTINTAAVAQSVEVQTGAVLTIAATKSLTINGSRTVAAFFAGFHNAGTVQNNGQLVLGSTGSVVQHGLINRATFNNNTGGEIKIDNVVDMGLYNTTGATFTNAAKIAIGATANIGTQGIVNDGTFNNNAGGEMTIDRSTQIALFNQNGTFNNAAKLTIGGVESAGDEGIKSFNVFNNNTGGEIKIEKVVKNALSSGGPFTNAGKIVIGASSVIESGILNGAVFDNNAGGEITIDRTTAAGLFNSGSSVPGVFNNAGKITIGALSSLGSTMGLGNINTFNNNACGQVIVVSGTISNDVSGSVTNLGLVQVVDTLENNGTFTNDGVLKYGSLTGTVTNATNASLIINNTPTPIFTYGGTYNGVVNGIYTDAAATLPAGTFTAPNTFVPSGLPAGVQTLYAKVTPQGGACSYIVPFTFNNTALAPVFTTQPTAISRCSGSSASFTAAATNATGYQWQLNSGGGWSNVPASAPYANGTTATLTISNVAGLNGYQFRCVAIGATVNTNSDPATLTVISKPTITLTTLQQTLNEGNSQTFCDTDANPVNGLQFTVSGLCVVGSPVWRSQVGSGAWSNWSATAPVSQPSNNQPHRYQAACDATCPSTYTSPIELTINYRASVPQNVSLLVDGVTIAVGETKEVCSLVTTTLTFNANCAMGEVILYSIDGGEYSSGVPVGLVDNQYHNYRVRCRKSDGTPSCVESESGVMRLKLVVIPVAPTVSLSPTSSCNPSASFSGQSTCGSLRTIWYNATTNVALPSLPSTVPSQTTSYYARCQTENGCVSEKSNVVTFTLTPTQVAPVITASQEIVCTGTTVRISANCPAGSQTFWNTGVTAPSFEVAFNNVTKQTYWAKCLFEGGCQSSESVRKDIYWNAFVVTLINIGESKSAIKSANDKSLWSSQFITRDGGPELEQSTQVNPTLFYVENVNKMAPRYWTINVEACGLSTDGSLTFDMLATPEMGVIRSFNTHENNAPYFMYANREGWTELYAQNHPAYGFYQDNGAGGNVYDAGLPKGLYKLGIRYWDQKGWGSIYPSTRKPQGNVLAYQEYWFRIQSKDGVGVGAARSADSEDAKSKGQGARGEGQGSDNGKQLTDNGAFATVLPNPVSNILRLKVQDSKGQTVQAALTDATGREVLRRQFVPETNTHQEEFGVSELPTGMYFLKVTTTDQQATLKVVKVN</sequence>